<gene>
    <name evidence="2" type="ORF">POL67_08830</name>
</gene>
<accession>A0ABT5EI08</accession>
<evidence type="ECO:0000313" key="3">
    <source>
        <dbReference type="Proteomes" id="UP001221411"/>
    </source>
</evidence>
<evidence type="ECO:0000313" key="2">
    <source>
        <dbReference type="EMBL" id="MDC0741448.1"/>
    </source>
</evidence>
<feature type="compositionally biased region" description="Acidic residues" evidence="1">
    <location>
        <begin position="18"/>
        <end position="45"/>
    </location>
</feature>
<keyword evidence="3" id="KW-1185">Reference proteome</keyword>
<feature type="compositionally biased region" description="Basic and acidic residues" evidence="1">
    <location>
        <begin position="1"/>
        <end position="11"/>
    </location>
</feature>
<name>A0ABT5EI08_9BACT</name>
<dbReference type="RefSeq" id="WP_271916691.1">
    <property type="nucleotide sequence ID" value="NZ_JAQNDO010000001.1"/>
</dbReference>
<comment type="caution">
    <text evidence="2">The sequence shown here is derived from an EMBL/GenBank/DDBJ whole genome shotgun (WGS) entry which is preliminary data.</text>
</comment>
<evidence type="ECO:0000256" key="1">
    <source>
        <dbReference type="SAM" id="MobiDB-lite"/>
    </source>
</evidence>
<dbReference type="EMBL" id="JAQNDO010000001">
    <property type="protein sequence ID" value="MDC0741448.1"/>
    <property type="molecule type" value="Genomic_DNA"/>
</dbReference>
<reference evidence="2 3" key="1">
    <citation type="submission" date="2022-11" db="EMBL/GenBank/DDBJ databases">
        <title>Minimal conservation of predation-associated metabolite biosynthetic gene clusters underscores biosynthetic potential of Myxococcota including descriptions for ten novel species: Archangium lansinium sp. nov., Myxococcus landrumus sp. nov., Nannocystis bai.</title>
        <authorList>
            <person name="Ahearne A."/>
            <person name="Stevens C."/>
            <person name="Dowd S."/>
        </authorList>
    </citation>
    <scope>NUCLEOTIDE SEQUENCE [LARGE SCALE GENOMIC DNA]</scope>
    <source>
        <strain evidence="2 3">RJM3</strain>
    </source>
</reference>
<proteinExistence type="predicted"/>
<protein>
    <submittedName>
        <fullName evidence="2">Uncharacterized protein</fullName>
    </submittedName>
</protein>
<organism evidence="2 3">
    <name type="scientific">Polyangium mundeleinium</name>
    <dbReference type="NCBI Taxonomy" id="2995306"/>
    <lineage>
        <taxon>Bacteria</taxon>
        <taxon>Pseudomonadati</taxon>
        <taxon>Myxococcota</taxon>
        <taxon>Polyangia</taxon>
        <taxon>Polyangiales</taxon>
        <taxon>Polyangiaceae</taxon>
        <taxon>Polyangium</taxon>
    </lineage>
</organism>
<sequence length="170" mass="18806">MSTMDKRRDPKAQGPAPEQEEPSPLDEEELDEGEEGEEDEDEDELAPTVVLGRFGDLRGFADAALVKKYAERPIWFLIEDDADLMELFVRHPEKPVPRGAAEALLGVLRSFAAAESEALQGVLGPTDQIGFGYHENASFDDVVTSFEEDGFEVAFALYEGKVVPEDEDDE</sequence>
<dbReference type="Proteomes" id="UP001221411">
    <property type="component" value="Unassembled WGS sequence"/>
</dbReference>
<feature type="region of interest" description="Disordered" evidence="1">
    <location>
        <begin position="1"/>
        <end position="47"/>
    </location>
</feature>